<dbReference type="InterPro" id="IPR021136">
    <property type="entry name" value="Flagellar_hook_control-like_C"/>
</dbReference>
<feature type="compositionally biased region" description="Low complexity" evidence="1">
    <location>
        <begin position="197"/>
        <end position="212"/>
    </location>
</feature>
<evidence type="ECO:0000313" key="3">
    <source>
        <dbReference type="EMBL" id="WRL44997.1"/>
    </source>
</evidence>
<evidence type="ECO:0000256" key="1">
    <source>
        <dbReference type="SAM" id="MobiDB-lite"/>
    </source>
</evidence>
<feature type="region of interest" description="Disordered" evidence="1">
    <location>
        <begin position="227"/>
        <end position="261"/>
    </location>
</feature>
<proteinExistence type="predicted"/>
<feature type="domain" description="Flagellar hook-length control protein-like C-terminal" evidence="2">
    <location>
        <begin position="312"/>
        <end position="385"/>
    </location>
</feature>
<sequence length="388" mass="40367">MIPSDLAARLRLITEASLFDSEPPINGTARVREVQARLPELLPGQRFVATIDRKLPDGTFKAIVGGRDYTLALNHSATAGDTLELVVTQSTPKAVFAQLADPMLTGNEGTRPTLSAAGRLIGFLLTGQPAPQPATLAAGKPIVAAPPANNAAATLAPALQQALSQSGLFYESHQLQWLSGKLATSALLQEPQGEQSRAAATPSGAPAADAAALARSPSLLRTTAEMAPNTAAQSANATGTAASETDAATSAPPPPAPGARAAAIPDRLVPVVYQQLDAMATQNYVWQGQVWPGQTMEWEIEDPQRDDESGSDEQPPEWKTTLRLTLPRLGGVEASLILTPAGVALRLMADDDATVAALANARAALDSALEAANVPLTGFVAERRDGEH</sequence>
<accession>A0ABZ1AGM0</accession>
<reference evidence="3 4" key="1">
    <citation type="submission" date="2023-12" db="EMBL/GenBank/DDBJ databases">
        <title>A. evansii MAY27, complete genome.</title>
        <authorList>
            <person name="Wang Y."/>
        </authorList>
    </citation>
    <scope>NUCLEOTIDE SEQUENCE [LARGE SCALE GENOMIC DNA]</scope>
    <source>
        <strain evidence="3 4">MAY27</strain>
    </source>
</reference>
<dbReference type="Proteomes" id="UP001626593">
    <property type="component" value="Chromosome"/>
</dbReference>
<keyword evidence="3" id="KW-0282">Flagellum</keyword>
<evidence type="ECO:0000313" key="4">
    <source>
        <dbReference type="Proteomes" id="UP001626593"/>
    </source>
</evidence>
<feature type="compositionally biased region" description="Low complexity" evidence="1">
    <location>
        <begin position="229"/>
        <end position="250"/>
    </location>
</feature>
<keyword evidence="3" id="KW-0969">Cilium</keyword>
<name>A0ABZ1AGM0_AROEV</name>
<organism evidence="3 4">
    <name type="scientific">Aromatoleum evansii</name>
    <name type="common">Azoarcus evansii</name>
    <dbReference type="NCBI Taxonomy" id="59406"/>
    <lineage>
        <taxon>Bacteria</taxon>
        <taxon>Pseudomonadati</taxon>
        <taxon>Pseudomonadota</taxon>
        <taxon>Betaproteobacteria</taxon>
        <taxon>Rhodocyclales</taxon>
        <taxon>Rhodocyclaceae</taxon>
        <taxon>Aromatoleum</taxon>
    </lineage>
</organism>
<dbReference type="EMBL" id="CP141259">
    <property type="protein sequence ID" value="WRL44997.1"/>
    <property type="molecule type" value="Genomic_DNA"/>
</dbReference>
<dbReference type="RefSeq" id="WP_407278256.1">
    <property type="nucleotide sequence ID" value="NZ_CP141259.1"/>
</dbReference>
<dbReference type="Gene3D" id="3.30.750.140">
    <property type="match status" value="1"/>
</dbReference>
<dbReference type="Pfam" id="PF02120">
    <property type="entry name" value="Flg_hook"/>
    <property type="match status" value="1"/>
</dbReference>
<keyword evidence="4" id="KW-1185">Reference proteome</keyword>
<gene>
    <name evidence="3" type="ORF">U5817_17500</name>
</gene>
<dbReference type="InterPro" id="IPR038610">
    <property type="entry name" value="FliK-like_C_sf"/>
</dbReference>
<protein>
    <submittedName>
        <fullName evidence="3">Flagellar hook-length control protein FliK</fullName>
    </submittedName>
</protein>
<keyword evidence="3" id="KW-0966">Cell projection</keyword>
<feature type="region of interest" description="Disordered" evidence="1">
    <location>
        <begin position="189"/>
        <end position="212"/>
    </location>
</feature>
<evidence type="ECO:0000259" key="2">
    <source>
        <dbReference type="Pfam" id="PF02120"/>
    </source>
</evidence>